<sequence length="175" mass="19669">MNIFVSHLTTRKIALLGLLIALNLVVAKFLSFGVWSVRISFTFVIVFLMAAWFGPVLAGLAAGLADVVGTLLLSGGQGSYFFGFTISAFLGAFIYGLFFYQKKATNWRILAAVVLNLLLVDSLLNTWWICLLYHTSFNSIFWLRAFKEILMLPIQFLILKFISSNQTLESLKQRI</sequence>
<evidence type="ECO:0000313" key="3">
    <source>
        <dbReference type="Proteomes" id="UP000324497"/>
    </source>
</evidence>
<feature type="transmembrane region" description="Helical" evidence="1">
    <location>
        <begin position="41"/>
        <end position="65"/>
    </location>
</feature>
<dbReference type="AlphaFoldDB" id="A0A3Q8CB73"/>
<dbReference type="NCBIfam" id="TIGR04518">
    <property type="entry name" value="ECF_S_folT_fam"/>
    <property type="match status" value="1"/>
</dbReference>
<dbReference type="GeneID" id="78522254"/>
<keyword evidence="1" id="KW-1133">Transmembrane helix</keyword>
<feature type="transmembrane region" description="Helical" evidence="1">
    <location>
        <begin position="13"/>
        <end position="34"/>
    </location>
</feature>
<keyword evidence="1" id="KW-0812">Transmembrane</keyword>
<dbReference type="RefSeq" id="WP_057885078.1">
    <property type="nucleotide sequence ID" value="NZ_CP018180.1"/>
</dbReference>
<feature type="transmembrane region" description="Helical" evidence="1">
    <location>
        <begin position="141"/>
        <end position="162"/>
    </location>
</feature>
<feature type="transmembrane region" description="Helical" evidence="1">
    <location>
        <begin position="107"/>
        <end position="129"/>
    </location>
</feature>
<name>A0A3Q8CB73_9LACO</name>
<gene>
    <name evidence="2" type="ORF">BSQ50_02290</name>
</gene>
<evidence type="ECO:0000256" key="1">
    <source>
        <dbReference type="SAM" id="Phobius"/>
    </source>
</evidence>
<organism evidence="2 3">
    <name type="scientific">Liquorilactobacillus nagelii</name>
    <dbReference type="NCBI Taxonomy" id="82688"/>
    <lineage>
        <taxon>Bacteria</taxon>
        <taxon>Bacillati</taxon>
        <taxon>Bacillota</taxon>
        <taxon>Bacilli</taxon>
        <taxon>Lactobacillales</taxon>
        <taxon>Lactobacillaceae</taxon>
        <taxon>Liquorilactobacillus</taxon>
    </lineage>
</organism>
<dbReference type="GO" id="GO:0022857">
    <property type="term" value="F:transmembrane transporter activity"/>
    <property type="evidence" value="ECO:0007669"/>
    <property type="project" value="InterPro"/>
</dbReference>
<accession>A0A3Q8CB73</accession>
<dbReference type="KEGG" id="lng:BSQ50_02290"/>
<keyword evidence="1" id="KW-0472">Membrane</keyword>
<evidence type="ECO:0000313" key="2">
    <source>
        <dbReference type="EMBL" id="AUJ31489.1"/>
    </source>
</evidence>
<protein>
    <submittedName>
        <fullName evidence="2">ECF transporter S component</fullName>
    </submittedName>
</protein>
<dbReference type="InterPro" id="IPR030949">
    <property type="entry name" value="ECF_S_folate_fam"/>
</dbReference>
<keyword evidence="3" id="KW-1185">Reference proteome</keyword>
<dbReference type="EMBL" id="CP018180">
    <property type="protein sequence ID" value="AUJ31489.1"/>
    <property type="molecule type" value="Genomic_DNA"/>
</dbReference>
<dbReference type="Gene3D" id="1.10.1760.20">
    <property type="match status" value="1"/>
</dbReference>
<reference evidence="2 3" key="1">
    <citation type="submission" date="2016-11" db="EMBL/GenBank/DDBJ databases">
        <title>Interaction between Lactobacillus species and yeast in water kefir.</title>
        <authorList>
            <person name="Behr J."/>
            <person name="Xu D."/>
            <person name="Vogel R.F."/>
        </authorList>
    </citation>
    <scope>NUCLEOTIDE SEQUENCE [LARGE SCALE GENOMIC DNA]</scope>
    <source>
        <strain evidence="2 3">TMW 1.1827</strain>
    </source>
</reference>
<proteinExistence type="predicted"/>
<dbReference type="InterPro" id="IPR024529">
    <property type="entry name" value="ECF_trnsprt_substrate-spec"/>
</dbReference>
<dbReference type="Pfam" id="PF12822">
    <property type="entry name" value="ECF_trnsprt"/>
    <property type="match status" value="1"/>
</dbReference>
<dbReference type="Proteomes" id="UP000324497">
    <property type="component" value="Chromosome"/>
</dbReference>
<feature type="transmembrane region" description="Helical" evidence="1">
    <location>
        <begin position="80"/>
        <end position="100"/>
    </location>
</feature>